<protein>
    <submittedName>
        <fullName evidence="2">SKA2 domain-containing protein</fullName>
    </submittedName>
</protein>
<dbReference type="Proteomes" id="UP000025227">
    <property type="component" value="Unplaced"/>
</dbReference>
<name>A0A7I4Y5Z6_HAECO</name>
<accession>A0A7I4Y5Z6</accession>
<reference evidence="2" key="1">
    <citation type="submission" date="2020-12" db="UniProtKB">
        <authorList>
            <consortium name="WormBaseParasite"/>
        </authorList>
    </citation>
    <scope>IDENTIFICATION</scope>
    <source>
        <strain evidence="2">MHco3</strain>
    </source>
</reference>
<sequence>MNAQITTTKRLLTRYGNRLEQLIKEYQGMKLESLHAEFHGEAQNANLEKLRQLEEAMGAIDILVGQLEATLSRFLTLRDSSVTGAEPDDNETYSIRAEEGIAAAVEYMMLLQARIRAIKSCDGMSQSQVTAPQPKPGMQAQLRKIQREYLGLGQLLGAVQCKCALTGSPGTLQIQLPFGRASRRSQRIHSEISGH</sequence>
<proteinExistence type="predicted"/>
<keyword evidence="1" id="KW-1185">Reference proteome</keyword>
<dbReference type="OMA" id="AVQCKCA"/>
<organism evidence="1 2">
    <name type="scientific">Haemonchus contortus</name>
    <name type="common">Barber pole worm</name>
    <dbReference type="NCBI Taxonomy" id="6289"/>
    <lineage>
        <taxon>Eukaryota</taxon>
        <taxon>Metazoa</taxon>
        <taxon>Ecdysozoa</taxon>
        <taxon>Nematoda</taxon>
        <taxon>Chromadorea</taxon>
        <taxon>Rhabditida</taxon>
        <taxon>Rhabditina</taxon>
        <taxon>Rhabditomorpha</taxon>
        <taxon>Strongyloidea</taxon>
        <taxon>Trichostrongylidae</taxon>
        <taxon>Haemonchus</taxon>
    </lineage>
</organism>
<dbReference type="WBParaSite" id="HCON_00053270-00001">
    <property type="protein sequence ID" value="HCON_00053270-00001"/>
    <property type="gene ID" value="HCON_00053270"/>
</dbReference>
<dbReference type="AlphaFoldDB" id="A0A7I4Y5Z6"/>
<evidence type="ECO:0000313" key="1">
    <source>
        <dbReference type="Proteomes" id="UP000025227"/>
    </source>
</evidence>
<evidence type="ECO:0000313" key="2">
    <source>
        <dbReference type="WBParaSite" id="HCON_00053270-00001"/>
    </source>
</evidence>